<evidence type="ECO:0000256" key="1">
    <source>
        <dbReference type="SAM" id="Phobius"/>
    </source>
</evidence>
<evidence type="ECO:0000313" key="2">
    <source>
        <dbReference type="EMBL" id="MEQ3363571.1"/>
    </source>
</evidence>
<accession>A0ABV1JER7</accession>
<dbReference type="EMBL" id="JBBNOP010000010">
    <property type="protein sequence ID" value="MEQ3363571.1"/>
    <property type="molecule type" value="Genomic_DNA"/>
</dbReference>
<reference evidence="2 3" key="1">
    <citation type="submission" date="2024-04" db="EMBL/GenBank/DDBJ databases">
        <title>Human intestinal bacterial collection.</title>
        <authorList>
            <person name="Pauvert C."/>
            <person name="Hitch T.C.A."/>
            <person name="Clavel T."/>
        </authorList>
    </citation>
    <scope>NUCLEOTIDE SEQUENCE [LARGE SCALE GENOMIC DNA]</scope>
    <source>
        <strain evidence="2 3">CLA-KB-H42</strain>
    </source>
</reference>
<comment type="caution">
    <text evidence="2">The sequence shown here is derived from an EMBL/GenBank/DDBJ whole genome shotgun (WGS) entry which is preliminary data.</text>
</comment>
<organism evidence="2 3">
    <name type="scientific">Raoultibacter massiliensis</name>
    <dbReference type="NCBI Taxonomy" id="1852371"/>
    <lineage>
        <taxon>Bacteria</taxon>
        <taxon>Bacillati</taxon>
        <taxon>Actinomycetota</taxon>
        <taxon>Coriobacteriia</taxon>
        <taxon>Eggerthellales</taxon>
        <taxon>Eggerthellaceae</taxon>
        <taxon>Raoultibacter</taxon>
    </lineage>
</organism>
<keyword evidence="1" id="KW-0472">Membrane</keyword>
<feature type="transmembrane region" description="Helical" evidence="1">
    <location>
        <begin position="85"/>
        <end position="106"/>
    </location>
</feature>
<keyword evidence="1" id="KW-1133">Transmembrane helix</keyword>
<keyword evidence="1" id="KW-0812">Transmembrane</keyword>
<feature type="non-terminal residue" evidence="2">
    <location>
        <position position="1"/>
    </location>
</feature>
<sequence length="169" mass="18047">WRYQILLIVGTGEGYYSVSLAAGFICMVVVLVVYIGSAALLLEGPAVEPSVDLLVAIVAALPSTAAIVVLAVALDGFFSKTTSAVVAFVAIVFVIPQAIAIVGMRYEPIAELASWLPSVLHGYNVGVFPLDFAKPWEQAFGWAKCMIVGFGWLAVFAGIGLWRARRIEL</sequence>
<evidence type="ECO:0000313" key="3">
    <source>
        <dbReference type="Proteomes" id="UP001487305"/>
    </source>
</evidence>
<feature type="transmembrane region" description="Helical" evidence="1">
    <location>
        <begin position="53"/>
        <end position="73"/>
    </location>
</feature>
<feature type="transmembrane region" description="Helical" evidence="1">
    <location>
        <begin position="20"/>
        <end position="41"/>
    </location>
</feature>
<dbReference type="Proteomes" id="UP001487305">
    <property type="component" value="Unassembled WGS sequence"/>
</dbReference>
<evidence type="ECO:0008006" key="4">
    <source>
        <dbReference type="Google" id="ProtNLM"/>
    </source>
</evidence>
<keyword evidence="3" id="KW-1185">Reference proteome</keyword>
<gene>
    <name evidence="2" type="ORF">AAA083_11365</name>
</gene>
<proteinExistence type="predicted"/>
<feature type="transmembrane region" description="Helical" evidence="1">
    <location>
        <begin position="139"/>
        <end position="162"/>
    </location>
</feature>
<protein>
    <recommendedName>
        <fullName evidence="4">ABC transporter permease</fullName>
    </recommendedName>
</protein>
<name>A0ABV1JER7_9ACTN</name>